<organism evidence="1 2">
    <name type="scientific">Oleoguttula mirabilis</name>
    <dbReference type="NCBI Taxonomy" id="1507867"/>
    <lineage>
        <taxon>Eukaryota</taxon>
        <taxon>Fungi</taxon>
        <taxon>Dikarya</taxon>
        <taxon>Ascomycota</taxon>
        <taxon>Pezizomycotina</taxon>
        <taxon>Dothideomycetes</taxon>
        <taxon>Dothideomycetidae</taxon>
        <taxon>Mycosphaerellales</taxon>
        <taxon>Teratosphaeriaceae</taxon>
        <taxon>Oleoguttula</taxon>
    </lineage>
</organism>
<keyword evidence="2" id="KW-1185">Reference proteome</keyword>
<name>A0AAV9JUG6_9PEZI</name>
<evidence type="ECO:0000313" key="2">
    <source>
        <dbReference type="Proteomes" id="UP001324427"/>
    </source>
</evidence>
<evidence type="ECO:0000313" key="1">
    <source>
        <dbReference type="EMBL" id="KAK4548747.1"/>
    </source>
</evidence>
<accession>A0AAV9JUG6</accession>
<dbReference type="PANTHER" id="PTHR42085">
    <property type="entry name" value="F-BOX DOMAIN-CONTAINING PROTEIN"/>
    <property type="match status" value="1"/>
</dbReference>
<protein>
    <recommendedName>
        <fullName evidence="3">F-box domain-containing protein</fullName>
    </recommendedName>
</protein>
<comment type="caution">
    <text evidence="1">The sequence shown here is derived from an EMBL/GenBank/DDBJ whole genome shotgun (WGS) entry which is preliminary data.</text>
</comment>
<sequence length="312" mass="35535">MDPPCCLLELPSELRISIYELVLSFPRPLKLRQTVAGSENTSLLRANKQIYREALSVLYDVNTITVTRNDFCKRTHESLKTPVPSERIQHLLVTSFGESIACNFLLDRCDVCEPSALGFLEALKSMPQLKSVVVDYHTHTSNFRSFRESVNRTGSGCSLACTGVGQFTMQAPAFTSIEFTFQNVPLARIWQALIALSSSPRCGRDEEEALAELRKIDADMPDKLWLLVWARRHPVMEQWPLDTHRQFTDLRLPMDLMYELWTITEVNLNKSAMLEAFTQCLQNILGRQTAPQCRRFLSALREYDAELGLVNS</sequence>
<dbReference type="InterPro" id="IPR038883">
    <property type="entry name" value="AN11006-like"/>
</dbReference>
<reference evidence="1 2" key="1">
    <citation type="submission" date="2021-11" db="EMBL/GenBank/DDBJ databases">
        <title>Black yeast isolated from Biological Soil Crust.</title>
        <authorList>
            <person name="Kurbessoian T."/>
        </authorList>
    </citation>
    <scope>NUCLEOTIDE SEQUENCE [LARGE SCALE GENOMIC DNA]</scope>
    <source>
        <strain evidence="1 2">CCFEE 5522</strain>
    </source>
</reference>
<proteinExistence type="predicted"/>
<dbReference type="PANTHER" id="PTHR42085:SF2">
    <property type="entry name" value="F-BOX DOMAIN-CONTAINING PROTEIN"/>
    <property type="match status" value="1"/>
</dbReference>
<evidence type="ECO:0008006" key="3">
    <source>
        <dbReference type="Google" id="ProtNLM"/>
    </source>
</evidence>
<dbReference type="EMBL" id="JAVFHQ010000006">
    <property type="protein sequence ID" value="KAK4548747.1"/>
    <property type="molecule type" value="Genomic_DNA"/>
</dbReference>
<gene>
    <name evidence="1" type="ORF">LTR36_008520</name>
</gene>
<dbReference type="AlphaFoldDB" id="A0AAV9JUG6"/>
<dbReference type="Proteomes" id="UP001324427">
    <property type="component" value="Unassembled WGS sequence"/>
</dbReference>